<dbReference type="EMBL" id="LUCH01003722">
    <property type="protein sequence ID" value="KAF5399792.1"/>
    <property type="molecule type" value="Genomic_DNA"/>
</dbReference>
<feature type="compositionally biased region" description="Polar residues" evidence="1">
    <location>
        <begin position="152"/>
        <end position="167"/>
    </location>
</feature>
<organism evidence="2 3">
    <name type="scientific">Paragonimus heterotremus</name>
    <dbReference type="NCBI Taxonomy" id="100268"/>
    <lineage>
        <taxon>Eukaryota</taxon>
        <taxon>Metazoa</taxon>
        <taxon>Spiralia</taxon>
        <taxon>Lophotrochozoa</taxon>
        <taxon>Platyhelminthes</taxon>
        <taxon>Trematoda</taxon>
        <taxon>Digenea</taxon>
        <taxon>Plagiorchiida</taxon>
        <taxon>Troglotremata</taxon>
        <taxon>Troglotrematidae</taxon>
        <taxon>Paragonimus</taxon>
    </lineage>
</organism>
<dbReference type="AlphaFoldDB" id="A0A8J4TDT2"/>
<name>A0A8J4TDT2_9TREM</name>
<dbReference type="OrthoDB" id="6253859at2759"/>
<gene>
    <name evidence="2" type="ORF">PHET_06964</name>
</gene>
<feature type="region of interest" description="Disordered" evidence="1">
    <location>
        <begin position="208"/>
        <end position="234"/>
    </location>
</feature>
<reference evidence="2" key="1">
    <citation type="submission" date="2019-05" db="EMBL/GenBank/DDBJ databases">
        <title>Annotation for the trematode Paragonimus heterotremus.</title>
        <authorList>
            <person name="Choi Y.-J."/>
        </authorList>
    </citation>
    <scope>NUCLEOTIDE SEQUENCE</scope>
    <source>
        <strain evidence="2">LC</strain>
    </source>
</reference>
<evidence type="ECO:0000313" key="2">
    <source>
        <dbReference type="EMBL" id="KAF5399792.1"/>
    </source>
</evidence>
<evidence type="ECO:0000256" key="1">
    <source>
        <dbReference type="SAM" id="MobiDB-lite"/>
    </source>
</evidence>
<dbReference type="Proteomes" id="UP000748531">
    <property type="component" value="Unassembled WGS sequence"/>
</dbReference>
<comment type="caution">
    <text evidence="2">The sequence shown here is derived from an EMBL/GenBank/DDBJ whole genome shotgun (WGS) entry which is preliminary data.</text>
</comment>
<feature type="region of interest" description="Disordered" evidence="1">
    <location>
        <begin position="61"/>
        <end position="169"/>
    </location>
</feature>
<feature type="non-terminal residue" evidence="2">
    <location>
        <position position="1"/>
    </location>
</feature>
<keyword evidence="3" id="KW-1185">Reference proteome</keyword>
<proteinExistence type="predicted"/>
<feature type="compositionally biased region" description="Low complexity" evidence="1">
    <location>
        <begin position="105"/>
        <end position="123"/>
    </location>
</feature>
<sequence length="352" mass="38717">VSKRDWFSFTLIFSRPSNANQSCSWLNVQQHSLFTSSPVHRPLSGRPVSEAPMSTPVIVSARPSVPTNLEENEENTDPDSHKPPNTIRPRSKRTHYPSSITKTPSVVSNVSPSSSSFSDASETSDSRRLRSRVVTVSQIADHPRTKRRRPVTNESSHSNISNSTQTVRRGRQLKTPVVPLSAINRTTPETNCTVPSTPVTVVAKPLSRSRSHSHDADPTTDHTSLLPPPTTVLHRPTAGMTVRKHRRKAAHTKQSSIISNDLSAVMDRVEVPSTVIRPRVHASARAPECAVNLEVLDISAITPAGRKRKPAGSSGNSLRQDEEPIAARLRRRATQLSYLESRLTARSFLHPA</sequence>
<accession>A0A8J4TDT2</accession>
<protein>
    <submittedName>
        <fullName evidence="2">Uncharacterized protein</fullName>
    </submittedName>
</protein>
<feature type="region of interest" description="Disordered" evidence="1">
    <location>
        <begin position="304"/>
        <end position="324"/>
    </location>
</feature>
<evidence type="ECO:0000313" key="3">
    <source>
        <dbReference type="Proteomes" id="UP000748531"/>
    </source>
</evidence>